<feature type="region of interest" description="Disordered" evidence="1">
    <location>
        <begin position="968"/>
        <end position="988"/>
    </location>
</feature>
<evidence type="ECO:0000259" key="2">
    <source>
        <dbReference type="Pfam" id="PF07179"/>
    </source>
</evidence>
<feature type="domain" description="SseB protein N-terminal" evidence="2">
    <location>
        <begin position="193"/>
        <end position="310"/>
    </location>
</feature>
<dbReference type="InterPro" id="IPR009839">
    <property type="entry name" value="SseB_N"/>
</dbReference>
<feature type="domain" description="SseB protein N-terminal" evidence="2">
    <location>
        <begin position="18"/>
        <end position="121"/>
    </location>
</feature>
<feature type="compositionally biased region" description="Basic and acidic residues" evidence="1">
    <location>
        <begin position="459"/>
        <end position="478"/>
    </location>
</feature>
<evidence type="ECO:0000313" key="3">
    <source>
        <dbReference type="EMBL" id="MBA9003993.1"/>
    </source>
</evidence>
<feature type="domain" description="SseB protein N-terminal" evidence="2">
    <location>
        <begin position="559"/>
        <end position="666"/>
    </location>
</feature>
<feature type="compositionally biased region" description="Low complexity" evidence="1">
    <location>
        <begin position="769"/>
        <end position="782"/>
    </location>
</feature>
<keyword evidence="4" id="KW-1185">Reference proteome</keyword>
<protein>
    <recommendedName>
        <fullName evidence="2">SseB protein N-terminal domain-containing protein</fullName>
    </recommendedName>
</protein>
<comment type="caution">
    <text evidence="3">The sequence shown here is derived from an EMBL/GenBank/DDBJ whole genome shotgun (WGS) entry which is preliminary data.</text>
</comment>
<feature type="region of interest" description="Disordered" evidence="1">
    <location>
        <begin position="452"/>
        <end position="553"/>
    </location>
</feature>
<evidence type="ECO:0000256" key="1">
    <source>
        <dbReference type="SAM" id="MobiDB-lite"/>
    </source>
</evidence>
<reference evidence="3 4" key="1">
    <citation type="submission" date="2020-08" db="EMBL/GenBank/DDBJ databases">
        <title>Sequencing the genomes of 1000 actinobacteria strains.</title>
        <authorList>
            <person name="Klenk H.-P."/>
        </authorList>
    </citation>
    <scope>NUCLEOTIDE SEQUENCE [LARGE SCALE GENOMIC DNA]</scope>
    <source>
        <strain evidence="3 4">DSM 45823</strain>
    </source>
</reference>
<name>A0A7W3MXY9_9ACTN</name>
<dbReference type="AlphaFoldDB" id="A0A7W3MXY9"/>
<sequence length="988" mass="106971">MADAWRPANDLEHRMRDAVQAGDQETFFRVLAEAELVVPVPPDLVDEVLAGRAQPPWPSREEHGRVHVLAFTSAAAMRESFGPAHRHFVTLRFRDAAAGWPDARWWLLVDAGLPIEARLPSWFLTQLVEGDPRPPSAGPLSAPAPAQPAPAQVAPETAAEEERPAPVVTARHAAGAAKDAPEQPFQPANDVERELLRALAADDEDAFLKALAGAEVLLPVPRDMDYALKPGRAGFPWQTGEVEGHTVIPVFTSPERMRDLIGDAAAGQGPAEHITLPFAAVARYWPDRDWGLAVNGGTPVGAILPGDRLAGLSEWADEVAARRAADGFEPQNDVERRLVEAAALPDGDAFLKVLAGAQVLVPADPETPWGIRPDDPEFPWRPVPVRGAPAVQVFTSLRWMHEAIGPSRFVMPGFWEVLAAWPDDGWTLVVDPGTPIGTVLTADRIRDLAKAMTPAEAPEPVREPAPEPVREPAPEPVREPAAAPVADRPEEPAQDWVPARPTEPPAPAEPATPVEPPAPPAPAEPAAQRAEPLEPPARPEPVEPPEPPFEPGNRIDQELYEAAQAGDTDAFLRVLLAANVLVPIPADAPLELTPTQPEFRWSAAMRDAATVQVFTSLLRLREVMPASRFVYADFRELIRHWPRPDWAMALNPGTRIGASLEGDQVQALSEWATRVGLFRPRPQVPPAPVPPASLGAPAPRRDPRLDDPAETVFDLPPVTDDMPPPGDPTATMVDGPRVDDPLRTTADAVEAAAGGDPTQTVMDPATAEAMAQAAAGPAGPSGRPEQPERPVAGAARRARPQQARPPEQSAGQPAVLQKVVPHGHVGWYLEQGYDRVGGFVHLVSDVAELQTPAQLYEVLGLLYEDSPFSLDDEGVYVIRWPGYCPDLYRIPFGGRTEEEVRSWGEAGWVQERPPFLGTGFAPGSAGSIREYKVDSARLPYGAEMYYLGRDGTERFVAMYDPDRLAWLRPEQEEGDGAAEHEDRAEVGR</sequence>
<dbReference type="EMBL" id="JACJII010000001">
    <property type="protein sequence ID" value="MBA9003993.1"/>
    <property type="molecule type" value="Genomic_DNA"/>
</dbReference>
<feature type="domain" description="SseB protein N-terminal" evidence="2">
    <location>
        <begin position="336"/>
        <end position="446"/>
    </location>
</feature>
<dbReference type="Pfam" id="PF07179">
    <property type="entry name" value="SseB"/>
    <property type="match status" value="4"/>
</dbReference>
<accession>A0A7W3MXY9</accession>
<proteinExistence type="predicted"/>
<feature type="region of interest" description="Disordered" evidence="1">
    <location>
        <begin position="769"/>
        <end position="814"/>
    </location>
</feature>
<evidence type="ECO:0000313" key="4">
    <source>
        <dbReference type="Proteomes" id="UP000539313"/>
    </source>
</evidence>
<organism evidence="3 4">
    <name type="scientific">Thermomonospora cellulosilytica</name>
    <dbReference type="NCBI Taxonomy" id="1411118"/>
    <lineage>
        <taxon>Bacteria</taxon>
        <taxon>Bacillati</taxon>
        <taxon>Actinomycetota</taxon>
        <taxon>Actinomycetes</taxon>
        <taxon>Streptosporangiales</taxon>
        <taxon>Thermomonosporaceae</taxon>
        <taxon>Thermomonospora</taxon>
    </lineage>
</organism>
<gene>
    <name evidence="3" type="ORF">HNR21_002875</name>
</gene>
<feature type="region of interest" description="Disordered" evidence="1">
    <location>
        <begin position="133"/>
        <end position="165"/>
    </location>
</feature>
<dbReference type="Proteomes" id="UP000539313">
    <property type="component" value="Unassembled WGS sequence"/>
</dbReference>
<feature type="compositionally biased region" description="Low complexity" evidence="1">
    <location>
        <begin position="789"/>
        <end position="808"/>
    </location>
</feature>
<dbReference type="RefSeq" id="WP_182705602.1">
    <property type="nucleotide sequence ID" value="NZ_JACJII010000001.1"/>
</dbReference>
<feature type="region of interest" description="Disordered" evidence="1">
    <location>
        <begin position="679"/>
        <end position="741"/>
    </location>
</feature>
<feature type="compositionally biased region" description="Pro residues" evidence="1">
    <location>
        <begin position="501"/>
        <end position="523"/>
    </location>
</feature>
<feature type="compositionally biased region" description="Pro residues" evidence="1">
    <location>
        <begin position="682"/>
        <end position="691"/>
    </location>
</feature>
<feature type="compositionally biased region" description="Low complexity" evidence="1">
    <location>
        <begin position="138"/>
        <end position="157"/>
    </location>
</feature>
<feature type="compositionally biased region" description="Pro residues" evidence="1">
    <location>
        <begin position="533"/>
        <end position="550"/>
    </location>
</feature>